<name>A0A3N6QE98_BRACR</name>
<dbReference type="EMBL" id="QGKY02001015">
    <property type="protein sequence ID" value="KAF2571902.1"/>
    <property type="molecule type" value="Genomic_DNA"/>
</dbReference>
<evidence type="ECO:0000313" key="2">
    <source>
        <dbReference type="EMBL" id="KAF3562278.1"/>
    </source>
</evidence>
<dbReference type="AlphaFoldDB" id="A0A3N6QE98"/>
<evidence type="ECO:0000313" key="1">
    <source>
        <dbReference type="EMBL" id="KAF2571902.1"/>
    </source>
</evidence>
<gene>
    <name evidence="2" type="ORF">DY000_02015921</name>
    <name evidence="1" type="ORF">F2Q70_00003991</name>
</gene>
<accession>A0A3N6QE98</accession>
<protein>
    <submittedName>
        <fullName evidence="1">Uncharacterized protein</fullName>
    </submittedName>
</protein>
<reference evidence="1" key="1">
    <citation type="submission" date="2019-12" db="EMBL/GenBank/DDBJ databases">
        <title>Genome sequencing and annotation of Brassica cretica.</title>
        <authorList>
            <person name="Studholme D.J."/>
            <person name="Sarris P.F."/>
        </authorList>
    </citation>
    <scope>NUCLEOTIDE SEQUENCE</scope>
    <source>
        <strain evidence="1">PFS-102/07</strain>
        <tissue evidence="1">Leaf</tissue>
    </source>
</reference>
<sequence>MASGLRVCRAKDFFKGTTSKLPSPKENMPYKNLTLQTYGSLQQKDPPVGLSYQLKNPCVRSES</sequence>
<organism evidence="1">
    <name type="scientific">Brassica cretica</name>
    <name type="common">Mustard</name>
    <dbReference type="NCBI Taxonomy" id="69181"/>
    <lineage>
        <taxon>Eukaryota</taxon>
        <taxon>Viridiplantae</taxon>
        <taxon>Streptophyta</taxon>
        <taxon>Embryophyta</taxon>
        <taxon>Tracheophyta</taxon>
        <taxon>Spermatophyta</taxon>
        <taxon>Magnoliopsida</taxon>
        <taxon>eudicotyledons</taxon>
        <taxon>Gunneridae</taxon>
        <taxon>Pentapetalae</taxon>
        <taxon>rosids</taxon>
        <taxon>malvids</taxon>
        <taxon>Brassicales</taxon>
        <taxon>Brassicaceae</taxon>
        <taxon>Brassiceae</taxon>
        <taxon>Brassica</taxon>
    </lineage>
</organism>
<dbReference type="Proteomes" id="UP000266723">
    <property type="component" value="Unassembled WGS sequence"/>
</dbReference>
<reference evidence="2" key="2">
    <citation type="submission" date="2019-12" db="EMBL/GenBank/DDBJ databases">
        <authorList>
            <person name="Studholme D.J."/>
            <person name="Sarris P."/>
        </authorList>
    </citation>
    <scope>NUCLEOTIDE SEQUENCE</scope>
    <source>
        <strain evidence="2">PFS-1207/04</strain>
        <tissue evidence="2">Leaf</tissue>
    </source>
</reference>
<keyword evidence="3" id="KW-1185">Reference proteome</keyword>
<reference evidence="2 3" key="3">
    <citation type="journal article" date="2020" name="BMC Genomics">
        <title>Intraspecific diversification of the crop wild relative Brassica cretica Lam. using demographic model selection.</title>
        <authorList>
            <person name="Kioukis A."/>
            <person name="Michalopoulou V.A."/>
            <person name="Briers L."/>
            <person name="Pirintsos S."/>
            <person name="Studholme D.J."/>
            <person name="Pavlidis P."/>
            <person name="Sarris P.F."/>
        </authorList>
    </citation>
    <scope>NUCLEOTIDE SEQUENCE [LARGE SCALE GENOMIC DNA]</scope>
    <source>
        <strain evidence="3">cv. PFS-1207/04</strain>
        <strain evidence="2">PFS-1207/04</strain>
    </source>
</reference>
<proteinExistence type="predicted"/>
<dbReference type="EMBL" id="QGKV02000759">
    <property type="protein sequence ID" value="KAF3562278.1"/>
    <property type="molecule type" value="Genomic_DNA"/>
</dbReference>
<evidence type="ECO:0000313" key="3">
    <source>
        <dbReference type="Proteomes" id="UP000266723"/>
    </source>
</evidence>
<comment type="caution">
    <text evidence="1">The sequence shown here is derived from an EMBL/GenBank/DDBJ whole genome shotgun (WGS) entry which is preliminary data.</text>
</comment>